<reference evidence="2" key="3">
    <citation type="submission" date="2024-03" db="EMBL/GenBank/DDBJ databases">
        <title>The Genome Sequence of Enterococcus sp. DIV0242b.</title>
        <authorList>
            <consortium name="The Broad Institute Genomics Platform"/>
            <consortium name="The Broad Institute Microbial Omics Core"/>
            <consortium name="The Broad Institute Genomic Center for Infectious Diseases"/>
            <person name="Earl A."/>
            <person name="Manson A."/>
            <person name="Gilmore M."/>
            <person name="Schwartman J."/>
            <person name="Shea T."/>
            <person name="Abouelleil A."/>
            <person name="Cao P."/>
            <person name="Chapman S."/>
            <person name="Cusick C."/>
            <person name="Young S."/>
            <person name="Neafsey D."/>
            <person name="Nusbaum C."/>
            <person name="Birren B."/>
        </authorList>
    </citation>
    <scope>NUCLEOTIDE SEQUENCE</scope>
    <source>
        <strain evidence="2">9E7_DIV0242</strain>
    </source>
</reference>
<accession>A0A242JX55</accession>
<dbReference type="EMBL" id="NGMM01000009">
    <property type="protein sequence ID" value="OTP09812.1"/>
    <property type="molecule type" value="Genomic_DNA"/>
</dbReference>
<name>A0A242JX55_9ENTE</name>
<reference evidence="1" key="1">
    <citation type="submission" date="2017-05" db="EMBL/GenBank/DDBJ databases">
        <title>The Genome Sequence of Enterococcus sp. 9E7_DIV0242.</title>
        <authorList>
            <consortium name="The Broad Institute Genomics Platform"/>
            <consortium name="The Broad Institute Genomic Center for Infectious Diseases"/>
            <person name="Earl A."/>
            <person name="Manson A."/>
            <person name="Schwartman J."/>
            <person name="Gilmore M."/>
            <person name="Abouelleil A."/>
            <person name="Cao P."/>
            <person name="Chapman S."/>
            <person name="Cusick C."/>
            <person name="Shea T."/>
            <person name="Young S."/>
            <person name="Neafsey D."/>
            <person name="Nusbaum C."/>
            <person name="Birren B."/>
        </authorList>
    </citation>
    <scope>NUCLEOTIDE SEQUENCE [LARGE SCALE GENOMIC DNA]</scope>
    <source>
        <strain evidence="1">9E7_DIV0242</strain>
    </source>
</reference>
<evidence type="ECO:0008006" key="4">
    <source>
        <dbReference type="Google" id="ProtNLM"/>
    </source>
</evidence>
<keyword evidence="3" id="KW-1185">Reference proteome</keyword>
<evidence type="ECO:0000313" key="3">
    <source>
        <dbReference type="Proteomes" id="UP000195141"/>
    </source>
</evidence>
<organism evidence="1">
    <name type="scientific">Candidatus Enterococcus clewellii</name>
    <dbReference type="NCBI Taxonomy" id="1834193"/>
    <lineage>
        <taxon>Bacteria</taxon>
        <taxon>Bacillati</taxon>
        <taxon>Bacillota</taxon>
        <taxon>Bacilli</taxon>
        <taxon>Lactobacillales</taxon>
        <taxon>Enterococcaceae</taxon>
        <taxon>Enterococcus</taxon>
    </lineage>
</organism>
<protein>
    <recommendedName>
        <fullName evidence="4">SMI1/KNR4 family protein</fullName>
    </recommendedName>
</protein>
<reference evidence="2" key="2">
    <citation type="submission" date="2017-05" db="EMBL/GenBank/DDBJ databases">
        <authorList>
            <consortium name="The Broad Institute Genomics Platform"/>
            <consortium name="The Broad Institute Genomic Center for Infectious Diseases"/>
            <person name="Earl A."/>
            <person name="Manson A."/>
            <person name="Schwartman J."/>
            <person name="Gilmore M."/>
            <person name="Abouelleil A."/>
            <person name="Cao P."/>
            <person name="Chapman S."/>
            <person name="Cusick C."/>
            <person name="Shea T."/>
            <person name="Young S."/>
            <person name="Neafsey D."/>
            <person name="Nusbaum C."/>
            <person name="Birren B."/>
        </authorList>
    </citation>
    <scope>NUCLEOTIDE SEQUENCE</scope>
    <source>
        <strain evidence="2">9E7_DIV0242</strain>
    </source>
</reference>
<dbReference type="Gene3D" id="3.40.1580.10">
    <property type="entry name" value="SMI1/KNR4-like"/>
    <property type="match status" value="1"/>
</dbReference>
<dbReference type="SUPFAM" id="SSF160631">
    <property type="entry name" value="SMI1/KNR4-like"/>
    <property type="match status" value="1"/>
</dbReference>
<evidence type="ECO:0000313" key="1">
    <source>
        <dbReference type="EMBL" id="OTP09812.1"/>
    </source>
</evidence>
<sequence>MIAGKSLILRVFGRFQVTRKKECEGSYFDAGNVAYIEETLGYKLPESYLSFMKRQKSGIPIKGNSRTATPTS</sequence>
<dbReference type="Proteomes" id="UP000195141">
    <property type="component" value="Chromosome"/>
</dbReference>
<dbReference type="AlphaFoldDB" id="A0A242JX55"/>
<evidence type="ECO:0000313" key="2">
    <source>
        <dbReference type="EMBL" id="WYJ91811.1"/>
    </source>
</evidence>
<proteinExistence type="predicted"/>
<dbReference type="InterPro" id="IPR037883">
    <property type="entry name" value="Knr4/Smi1-like_sf"/>
</dbReference>
<gene>
    <name evidence="2" type="ORF">A5888_003579</name>
    <name evidence="1" type="ORF">A5888_004008</name>
</gene>
<dbReference type="EMBL" id="CP147247">
    <property type="protein sequence ID" value="WYJ91811.1"/>
    <property type="molecule type" value="Genomic_DNA"/>
</dbReference>